<name>A0A7S1EWK8_NOCSC</name>
<keyword evidence="1" id="KW-0732">Signal</keyword>
<feature type="domain" description="AB hydrolase-1" evidence="2">
    <location>
        <begin position="89"/>
        <end position="248"/>
    </location>
</feature>
<evidence type="ECO:0000256" key="1">
    <source>
        <dbReference type="SAM" id="SignalP"/>
    </source>
</evidence>
<feature type="signal peptide" evidence="1">
    <location>
        <begin position="1"/>
        <end position="21"/>
    </location>
</feature>
<dbReference type="AlphaFoldDB" id="A0A7S1EWK8"/>
<dbReference type="Gene3D" id="3.40.50.1820">
    <property type="entry name" value="alpha/beta hydrolase"/>
    <property type="match status" value="1"/>
</dbReference>
<dbReference type="SUPFAM" id="SSF53474">
    <property type="entry name" value="alpha/beta-Hydrolases"/>
    <property type="match status" value="1"/>
</dbReference>
<dbReference type="Pfam" id="PF12697">
    <property type="entry name" value="Abhydrolase_6"/>
    <property type="match status" value="1"/>
</dbReference>
<dbReference type="InterPro" id="IPR029058">
    <property type="entry name" value="AB_hydrolase_fold"/>
</dbReference>
<reference evidence="3" key="1">
    <citation type="submission" date="2021-01" db="EMBL/GenBank/DDBJ databases">
        <authorList>
            <person name="Corre E."/>
            <person name="Pelletier E."/>
            <person name="Niang G."/>
            <person name="Scheremetjew M."/>
            <person name="Finn R."/>
            <person name="Kale V."/>
            <person name="Holt S."/>
            <person name="Cochrane G."/>
            <person name="Meng A."/>
            <person name="Brown T."/>
            <person name="Cohen L."/>
        </authorList>
    </citation>
    <scope>NUCLEOTIDE SEQUENCE</scope>
</reference>
<gene>
    <name evidence="3" type="ORF">NSCI0253_LOCUS3974</name>
</gene>
<accession>A0A7S1EWK8</accession>
<protein>
    <recommendedName>
        <fullName evidence="2">AB hydrolase-1 domain-containing protein</fullName>
    </recommendedName>
</protein>
<dbReference type="GO" id="GO:0016020">
    <property type="term" value="C:membrane"/>
    <property type="evidence" value="ECO:0007669"/>
    <property type="project" value="TreeGrafter"/>
</dbReference>
<dbReference type="EMBL" id="HBFQ01005583">
    <property type="protein sequence ID" value="CAD8829628.1"/>
    <property type="molecule type" value="Transcribed_RNA"/>
</dbReference>
<dbReference type="PANTHER" id="PTHR43798:SF33">
    <property type="entry name" value="HYDROLASE, PUTATIVE (AFU_ORTHOLOGUE AFUA_2G14860)-RELATED"/>
    <property type="match status" value="1"/>
</dbReference>
<dbReference type="InterPro" id="IPR000073">
    <property type="entry name" value="AB_hydrolase_1"/>
</dbReference>
<dbReference type="PANTHER" id="PTHR43798">
    <property type="entry name" value="MONOACYLGLYCEROL LIPASE"/>
    <property type="match status" value="1"/>
</dbReference>
<evidence type="ECO:0000313" key="3">
    <source>
        <dbReference type="EMBL" id="CAD8829628.1"/>
    </source>
</evidence>
<sequence>MVAFSVLIHVIVGFSAVGSHGARFTPGDDMEELSSPYDFGTEWTGLSFEQRWHQFSNVVPREKFQTYPQQGDVCVPSLHGSRSSEHLAILLHGYTGCPGQWYKLVERLVDSEITCGSPDPRTGESPTPCGKGFLVMTPTLPGHGRKWSRQVGSNGNYTYKDDIQDLPLDERPYLDFATSVGRLAVQFRREHPHGQVVLVGHSVGGLLAAQMVFTHASLFDRVLLMNPHIGPPNRLLNIIRAMPHGVPLSWNLLGEKCDERRGVDSGAYCQFKLGNFRAVLDMSNHLYCSNWGASRCLSTGFRQVEHNSEKARKSMSMIKNLQIVLTVGDRAVQNFRARNLMEIIKKEQYRNRAKVGPPGALCHWPKELEHAYHVPRDYPDIDFWWLEYVLLALERFITKGVQLEVVERIGHASAPETLRKDFCIPTFREGIVEWGTGLTVLPVTQHPHEYLVATGQGIKSSAIVLASDGSATLLKHGHNLINGGKSVVIELLGIMEHVLLTVRSEANGPFDDIWYVDQRHAATFHHCLELSGVPLCKTSPLLDQVRVARRQFREARQVGLSVCSVPVLNKVCGLYKCANSLSVLRPEGYTLMDVSGRQHEVSSLFQGKAVAGRLHLHWFVELLAVGDRTLIVTRNDEGNPPRGISLAANVLAVEDASCVRITVVSLSLHRNVVGQLTHAERSLESPDLHYKRVCSPQFLAVACARLLGC</sequence>
<dbReference type="InterPro" id="IPR050266">
    <property type="entry name" value="AB_hydrolase_sf"/>
</dbReference>
<feature type="chain" id="PRO_5030850074" description="AB hydrolase-1 domain-containing protein" evidence="1">
    <location>
        <begin position="22"/>
        <end position="709"/>
    </location>
</feature>
<evidence type="ECO:0000259" key="2">
    <source>
        <dbReference type="Pfam" id="PF12697"/>
    </source>
</evidence>
<proteinExistence type="predicted"/>
<organism evidence="3">
    <name type="scientific">Noctiluca scintillans</name>
    <name type="common">Sea sparkle</name>
    <name type="synonym">Red tide dinoflagellate</name>
    <dbReference type="NCBI Taxonomy" id="2966"/>
    <lineage>
        <taxon>Eukaryota</taxon>
        <taxon>Sar</taxon>
        <taxon>Alveolata</taxon>
        <taxon>Dinophyceae</taxon>
        <taxon>Noctilucales</taxon>
        <taxon>Noctilucaceae</taxon>
        <taxon>Noctiluca</taxon>
    </lineage>
</organism>